<evidence type="ECO:0000313" key="6">
    <source>
        <dbReference type="EMBL" id="OLP98320.1"/>
    </source>
</evidence>
<organism evidence="6 7">
    <name type="scientific">Symbiodinium microadriaticum</name>
    <name type="common">Dinoflagellate</name>
    <name type="synonym">Zooxanthella microadriatica</name>
    <dbReference type="NCBI Taxonomy" id="2951"/>
    <lineage>
        <taxon>Eukaryota</taxon>
        <taxon>Sar</taxon>
        <taxon>Alveolata</taxon>
        <taxon>Dinophyceae</taxon>
        <taxon>Suessiales</taxon>
        <taxon>Symbiodiniaceae</taxon>
        <taxon>Symbiodinium</taxon>
    </lineage>
</organism>
<dbReference type="PROSITE" id="PS00107">
    <property type="entry name" value="PROTEIN_KINASE_ATP"/>
    <property type="match status" value="1"/>
</dbReference>
<dbReference type="GO" id="GO:0005524">
    <property type="term" value="F:ATP binding"/>
    <property type="evidence" value="ECO:0007669"/>
    <property type="project" value="UniProtKB-UniRule"/>
</dbReference>
<evidence type="ECO:0000313" key="7">
    <source>
        <dbReference type="Proteomes" id="UP000186817"/>
    </source>
</evidence>
<feature type="coiled-coil region" evidence="4">
    <location>
        <begin position="508"/>
        <end position="535"/>
    </location>
</feature>
<evidence type="ECO:0000256" key="4">
    <source>
        <dbReference type="SAM" id="Coils"/>
    </source>
</evidence>
<accession>A0A1Q9DT19</accession>
<feature type="transmembrane region" description="Helical" evidence="5">
    <location>
        <begin position="174"/>
        <end position="197"/>
    </location>
</feature>
<evidence type="ECO:0000256" key="5">
    <source>
        <dbReference type="SAM" id="Phobius"/>
    </source>
</evidence>
<dbReference type="AlphaFoldDB" id="A0A1Q9DT19"/>
<dbReference type="OrthoDB" id="431003at2759"/>
<keyword evidence="5" id="KW-0812">Transmembrane</keyword>
<dbReference type="InterPro" id="IPR017441">
    <property type="entry name" value="Protein_kinase_ATP_BS"/>
</dbReference>
<dbReference type="Gene3D" id="3.30.200.20">
    <property type="entry name" value="Phosphorylase Kinase, domain 1"/>
    <property type="match status" value="1"/>
</dbReference>
<keyword evidence="1 3" id="KW-0547">Nucleotide-binding</keyword>
<dbReference type="EMBL" id="LSRX01000401">
    <property type="protein sequence ID" value="OLP98320.1"/>
    <property type="molecule type" value="Genomic_DNA"/>
</dbReference>
<feature type="transmembrane region" description="Helical" evidence="5">
    <location>
        <begin position="484"/>
        <end position="502"/>
    </location>
</feature>
<dbReference type="PANTHER" id="PTHR44535">
    <property type="entry name" value="PROTEIN CBG16200"/>
    <property type="match status" value="1"/>
</dbReference>
<proteinExistence type="predicted"/>
<comment type="caution">
    <text evidence="6">The sequence shown here is derived from an EMBL/GenBank/DDBJ whole genome shotgun (WGS) entry which is preliminary data.</text>
</comment>
<dbReference type="SUPFAM" id="SSF56112">
    <property type="entry name" value="Protein kinase-like (PK-like)"/>
    <property type="match status" value="1"/>
</dbReference>
<evidence type="ECO:0000256" key="1">
    <source>
        <dbReference type="ARBA" id="ARBA00022741"/>
    </source>
</evidence>
<keyword evidence="6" id="KW-0418">Kinase</keyword>
<evidence type="ECO:0000256" key="3">
    <source>
        <dbReference type="PROSITE-ProRule" id="PRU10141"/>
    </source>
</evidence>
<dbReference type="InterPro" id="IPR011009">
    <property type="entry name" value="Kinase-like_dom_sf"/>
</dbReference>
<keyword evidence="5" id="KW-1133">Transmembrane helix</keyword>
<name>A0A1Q9DT19_SYMMI</name>
<keyword evidence="4" id="KW-0175">Coiled coil</keyword>
<dbReference type="GO" id="GO:0016301">
    <property type="term" value="F:kinase activity"/>
    <property type="evidence" value="ECO:0007669"/>
    <property type="project" value="UniProtKB-KW"/>
</dbReference>
<sequence length="662" mass="75861">MNQFERVRILGRGSYGIASLVRKRKSLTGTLDIEEDVQLSVAKEIDLRTMPRAALEETENEVRILKSLSHVNIVAYYDTVMEAGDQSVAILRSWRFSPSCYSVHELCLQLALIPFSTDPRRYSACDVVTMSESGRSCRCDCICCKKLHNCCFPCNCLAPCCKCLPQSLCSIQDWLHLVLLLGVLTTAVFTAFSIYVVAASETCSSPFCIRQVVALLVAIPSNYMFVQFIREYDQGSLADHMQTAQQAVQDLVKGYDAEVKEMRKVIDDLTGTAAAFAMSCFTTSREEFEKFLIGTKYYHTDLYVDPTVHQQFKQFVRKWLDIYAQSLLDPDPLRDGLDASLASCITVEATCDEILARLANTRMSTLQQRSRELNEQCIAGQEFVQDALCLLDHREISVASSSFMLSDDPSRKCGISWLRCGCTSLGLLVERTRDRDFVSEWPQTFGFCCFSVTVLSGRHQLFLFLLFFNVLMIVYEAIAERPWLMGVFIANEVCVLAILICFEQIDEIAKLQRQQQRYRERRERLAAKAKSAREDWMKVQRLFDLWNYRTQPFLRIMGKLHRTLEGMDRDACMPRLKDVEARRPSTVAHEAQRLQWLQETNERISELDARLEGVEWASEDPLHHETRRRTGLLLQDAERSADVLDWFRRRSPSDMAVMDLPS</sequence>
<feature type="binding site" evidence="3">
    <location>
        <position position="43"/>
    </location>
    <ligand>
        <name>ATP</name>
        <dbReference type="ChEBI" id="CHEBI:30616"/>
    </ligand>
</feature>
<gene>
    <name evidence="6" type="primary">nek8</name>
    <name evidence="6" type="ORF">AK812_SmicGene19238</name>
</gene>
<dbReference type="Proteomes" id="UP000186817">
    <property type="component" value="Unassembled WGS sequence"/>
</dbReference>
<protein>
    <submittedName>
        <fullName evidence="6">Serine/threonine-protein kinase Nek8</fullName>
    </submittedName>
</protein>
<dbReference type="PANTHER" id="PTHR44535:SF1">
    <property type="entry name" value="SERINE_THREONINE-PROTEIN KINASE NEK9"/>
    <property type="match status" value="1"/>
</dbReference>
<evidence type="ECO:0000256" key="2">
    <source>
        <dbReference type="ARBA" id="ARBA00022840"/>
    </source>
</evidence>
<dbReference type="InterPro" id="IPR051997">
    <property type="entry name" value="STK_NEK"/>
</dbReference>
<keyword evidence="6" id="KW-0808">Transferase</keyword>
<keyword evidence="7" id="KW-1185">Reference proteome</keyword>
<feature type="transmembrane region" description="Helical" evidence="5">
    <location>
        <begin position="209"/>
        <end position="226"/>
    </location>
</feature>
<feature type="transmembrane region" description="Helical" evidence="5">
    <location>
        <begin position="461"/>
        <end position="478"/>
    </location>
</feature>
<reference evidence="6 7" key="1">
    <citation type="submission" date="2016-02" db="EMBL/GenBank/DDBJ databases">
        <title>Genome analysis of coral dinoflagellate symbionts highlights evolutionary adaptations to a symbiotic lifestyle.</title>
        <authorList>
            <person name="Aranda M."/>
            <person name="Li Y."/>
            <person name="Liew Y.J."/>
            <person name="Baumgarten S."/>
            <person name="Simakov O."/>
            <person name="Wilson M."/>
            <person name="Piel J."/>
            <person name="Ashoor H."/>
            <person name="Bougouffa S."/>
            <person name="Bajic V.B."/>
            <person name="Ryu T."/>
            <person name="Ravasi T."/>
            <person name="Bayer T."/>
            <person name="Micklem G."/>
            <person name="Kim H."/>
            <person name="Bhak J."/>
            <person name="Lajeunesse T.C."/>
            <person name="Voolstra C.R."/>
        </authorList>
    </citation>
    <scope>NUCLEOTIDE SEQUENCE [LARGE SCALE GENOMIC DNA]</scope>
    <source>
        <strain evidence="6 7">CCMP2467</strain>
    </source>
</reference>
<keyword evidence="2 3" id="KW-0067">ATP-binding</keyword>
<keyword evidence="5" id="KW-0472">Membrane</keyword>